<organism evidence="2 3">
    <name type="scientific">Dyadobacter sandarakinus</name>
    <dbReference type="NCBI Taxonomy" id="2747268"/>
    <lineage>
        <taxon>Bacteria</taxon>
        <taxon>Pseudomonadati</taxon>
        <taxon>Bacteroidota</taxon>
        <taxon>Cytophagia</taxon>
        <taxon>Cytophagales</taxon>
        <taxon>Spirosomataceae</taxon>
        <taxon>Dyadobacter</taxon>
    </lineage>
</organism>
<sequence length="195" mass="21701">MKRAFLFAILLLTCTQSFAQFKGSDFSLNLGYPIPVGSNFVNEGFSVGYKGIADIGLDYTIFKASKVDVGMLINSSFLKFTPADVLLNVISPKVKLGYTMQLRKIVIQPQLALGYVHFGFKGSKYNYKESVDGLAARVSAKAILKSARKINYYLSLAYEMNRIGKLRPEVPSTSYDRNIQFVIPGVGILWNFGRL</sequence>
<dbReference type="EMBL" id="CP056775">
    <property type="protein sequence ID" value="QRR00166.1"/>
    <property type="molecule type" value="Genomic_DNA"/>
</dbReference>
<proteinExistence type="predicted"/>
<evidence type="ECO:0000256" key="1">
    <source>
        <dbReference type="SAM" id="SignalP"/>
    </source>
</evidence>
<dbReference type="RefSeq" id="WP_204660927.1">
    <property type="nucleotide sequence ID" value="NZ_CP056775.1"/>
</dbReference>
<accession>A0ABX7I256</accession>
<feature type="signal peptide" evidence="1">
    <location>
        <begin position="1"/>
        <end position="19"/>
    </location>
</feature>
<name>A0ABX7I256_9BACT</name>
<evidence type="ECO:0000313" key="2">
    <source>
        <dbReference type="EMBL" id="QRR00166.1"/>
    </source>
</evidence>
<reference evidence="2 3" key="1">
    <citation type="submission" date="2020-06" db="EMBL/GenBank/DDBJ databases">
        <title>Dyadobacter sandarakinus sp. nov., isolated from the soil of the Arctic Yellow River Station.</title>
        <authorList>
            <person name="Zhang Y."/>
            <person name="Peng F."/>
        </authorList>
    </citation>
    <scope>NUCLEOTIDE SEQUENCE [LARGE SCALE GENOMIC DNA]</scope>
    <source>
        <strain evidence="2 3">Q3-56</strain>
    </source>
</reference>
<protein>
    <recommendedName>
        <fullName evidence="4">Outer membrane protein beta-barrel domain-containing protein</fullName>
    </recommendedName>
</protein>
<evidence type="ECO:0000313" key="3">
    <source>
        <dbReference type="Proteomes" id="UP000612680"/>
    </source>
</evidence>
<feature type="chain" id="PRO_5045462621" description="Outer membrane protein beta-barrel domain-containing protein" evidence="1">
    <location>
        <begin position="20"/>
        <end position="195"/>
    </location>
</feature>
<keyword evidence="1" id="KW-0732">Signal</keyword>
<dbReference type="Proteomes" id="UP000612680">
    <property type="component" value="Chromosome"/>
</dbReference>
<gene>
    <name evidence="2" type="ORF">HWI92_04225</name>
</gene>
<keyword evidence="3" id="KW-1185">Reference proteome</keyword>
<evidence type="ECO:0008006" key="4">
    <source>
        <dbReference type="Google" id="ProtNLM"/>
    </source>
</evidence>